<feature type="transmembrane region" description="Helical" evidence="1">
    <location>
        <begin position="276"/>
        <end position="299"/>
    </location>
</feature>
<dbReference type="InterPro" id="IPR001054">
    <property type="entry name" value="A/G_cyclase"/>
</dbReference>
<dbReference type="SUPFAM" id="SSF55073">
    <property type="entry name" value="Nucleotide cyclase"/>
    <property type="match status" value="1"/>
</dbReference>
<dbReference type="CDD" id="cd07302">
    <property type="entry name" value="CHD"/>
    <property type="match status" value="1"/>
</dbReference>
<dbReference type="InterPro" id="IPR029787">
    <property type="entry name" value="Nucleotide_cyclase"/>
</dbReference>
<keyword evidence="1" id="KW-1133">Transmembrane helix</keyword>
<gene>
    <name evidence="3" type="ORF">C7450_104397</name>
</gene>
<proteinExistence type="predicted"/>
<sequence>MVGFLVWTALYCVLAVLAHNYGAIANDITVLWPAGGVALYLMLRYGRANLVMGLGPTLVGGLLAAIITSLQKDQPTLGFFITETLLISAAVAGAVSGAAMSRLFTQNWDGPKDPFSHPRSMVILLAAGCEAFAFMSALVGTTILRGSLALRGIEPLGGANDFIGSFIPWLIGDLASCIMVTPALIAWSQPGRWERPPATVLILWGLTIVTALAALSVNLPAMVENAAMLLLIGPALAAAAFSTRPRMFCAIVLTTASLTLIVVGSHNSDANFELPILLLLAQLYILTVTSTQFVLYATVAESRRSAAERINLARHFSPNMVELVARLGRPFAKPRKLPATVLFCDIRNFTGFSEKAGPEETMELLRDFHKAMAKVIFAHHGTLDRFLGDGLMAVFGMPEPRGDDARRALACGFAMLEALDEINRSRTGRGLPEIAMGIGIHKGDVMLGDIGGEQALAITVVGDTVNAASRLQVLCRTHGAAIVVSREALEAARNCDASTALPALDRLSHIGRTLLRGRSQETEIWGLALTASAPPQQPAGEPQSLARST</sequence>
<feature type="transmembrane region" description="Helical" evidence="1">
    <location>
        <begin position="77"/>
        <end position="100"/>
    </location>
</feature>
<feature type="transmembrane region" description="Helical" evidence="1">
    <location>
        <begin position="121"/>
        <end position="146"/>
    </location>
</feature>
<feature type="transmembrane region" description="Helical" evidence="1">
    <location>
        <begin position="248"/>
        <end position="264"/>
    </location>
</feature>
<keyword evidence="4" id="KW-1185">Reference proteome</keyword>
<dbReference type="RefSeq" id="WP_110374658.1">
    <property type="nucleotide sequence ID" value="NZ_JAHBRY010000001.1"/>
</dbReference>
<reference evidence="3 4" key="1">
    <citation type="submission" date="2018-05" db="EMBL/GenBank/DDBJ databases">
        <title>Genomic Encyclopedia of Type Strains, Phase IV (KMG-IV): sequencing the most valuable type-strain genomes for metagenomic binning, comparative biology and taxonomic classification.</title>
        <authorList>
            <person name="Goeker M."/>
        </authorList>
    </citation>
    <scope>NUCLEOTIDE SEQUENCE [LARGE SCALE GENOMIC DNA]</scope>
    <source>
        <strain evidence="3 4">DSM 6462</strain>
    </source>
</reference>
<protein>
    <submittedName>
        <fullName evidence="3">Class 3 adenylate cyclase</fullName>
    </submittedName>
</protein>
<dbReference type="PANTHER" id="PTHR43081">
    <property type="entry name" value="ADENYLATE CYCLASE, TERMINAL-DIFFERENTIATION SPECIFIC-RELATED"/>
    <property type="match status" value="1"/>
</dbReference>
<dbReference type="GO" id="GO:0006171">
    <property type="term" value="P:cAMP biosynthetic process"/>
    <property type="evidence" value="ECO:0007669"/>
    <property type="project" value="TreeGrafter"/>
</dbReference>
<evidence type="ECO:0000256" key="1">
    <source>
        <dbReference type="SAM" id="Phobius"/>
    </source>
</evidence>
<feature type="transmembrane region" description="Helical" evidence="1">
    <location>
        <begin position="199"/>
        <end position="219"/>
    </location>
</feature>
<feature type="transmembrane region" description="Helical" evidence="1">
    <location>
        <begin position="50"/>
        <end position="71"/>
    </location>
</feature>
<dbReference type="Proteomes" id="UP000248021">
    <property type="component" value="Unassembled WGS sequence"/>
</dbReference>
<dbReference type="EMBL" id="QJJK01000004">
    <property type="protein sequence ID" value="PXW60342.1"/>
    <property type="molecule type" value="Genomic_DNA"/>
</dbReference>
<evidence type="ECO:0000259" key="2">
    <source>
        <dbReference type="PROSITE" id="PS50125"/>
    </source>
</evidence>
<accession>A0A2V3ULM2</accession>
<dbReference type="Gene3D" id="3.30.70.1230">
    <property type="entry name" value="Nucleotide cyclase"/>
    <property type="match status" value="1"/>
</dbReference>
<dbReference type="PANTHER" id="PTHR43081:SF1">
    <property type="entry name" value="ADENYLATE CYCLASE, TERMINAL-DIFFERENTIATION SPECIFIC"/>
    <property type="match status" value="1"/>
</dbReference>
<feature type="transmembrane region" description="Helical" evidence="1">
    <location>
        <begin position="225"/>
        <end position="241"/>
    </location>
</feature>
<feature type="transmembrane region" description="Helical" evidence="1">
    <location>
        <begin position="28"/>
        <end position="43"/>
    </location>
</feature>
<name>A0A2V3ULM2_9HYPH</name>
<organism evidence="3 4">
    <name type="scientific">Chelatococcus asaccharovorans</name>
    <dbReference type="NCBI Taxonomy" id="28210"/>
    <lineage>
        <taxon>Bacteria</taxon>
        <taxon>Pseudomonadati</taxon>
        <taxon>Pseudomonadota</taxon>
        <taxon>Alphaproteobacteria</taxon>
        <taxon>Hyphomicrobiales</taxon>
        <taxon>Chelatococcaceae</taxon>
        <taxon>Chelatococcus</taxon>
    </lineage>
</organism>
<comment type="caution">
    <text evidence="3">The sequence shown here is derived from an EMBL/GenBank/DDBJ whole genome shotgun (WGS) entry which is preliminary data.</text>
</comment>
<dbReference type="SMART" id="SM00044">
    <property type="entry name" value="CYCc"/>
    <property type="match status" value="1"/>
</dbReference>
<dbReference type="GO" id="GO:0035556">
    <property type="term" value="P:intracellular signal transduction"/>
    <property type="evidence" value="ECO:0007669"/>
    <property type="project" value="InterPro"/>
</dbReference>
<evidence type="ECO:0000313" key="3">
    <source>
        <dbReference type="EMBL" id="PXW60342.1"/>
    </source>
</evidence>
<dbReference type="OrthoDB" id="9789782at2"/>
<dbReference type="Pfam" id="PF00211">
    <property type="entry name" value="Guanylate_cyc"/>
    <property type="match status" value="1"/>
</dbReference>
<feature type="transmembrane region" description="Helical" evidence="1">
    <location>
        <begin position="166"/>
        <end position="187"/>
    </location>
</feature>
<keyword evidence="1" id="KW-0472">Membrane</keyword>
<feature type="domain" description="Guanylate cyclase" evidence="2">
    <location>
        <begin position="340"/>
        <end position="472"/>
    </location>
</feature>
<keyword evidence="1" id="KW-0812">Transmembrane</keyword>
<dbReference type="InterPro" id="IPR050697">
    <property type="entry name" value="Adenylyl/Guanylyl_Cyclase_3/4"/>
</dbReference>
<evidence type="ECO:0000313" key="4">
    <source>
        <dbReference type="Proteomes" id="UP000248021"/>
    </source>
</evidence>
<dbReference type="AlphaFoldDB" id="A0A2V3ULM2"/>
<dbReference type="PROSITE" id="PS50125">
    <property type="entry name" value="GUANYLATE_CYCLASE_2"/>
    <property type="match status" value="1"/>
</dbReference>
<dbReference type="GO" id="GO:0004016">
    <property type="term" value="F:adenylate cyclase activity"/>
    <property type="evidence" value="ECO:0007669"/>
    <property type="project" value="UniProtKB-ARBA"/>
</dbReference>